<dbReference type="InterPro" id="IPR003439">
    <property type="entry name" value="ABC_transporter-like_ATP-bd"/>
</dbReference>
<keyword evidence="2" id="KW-0813">Transport</keyword>
<dbReference type="GO" id="GO:0005524">
    <property type="term" value="F:ATP binding"/>
    <property type="evidence" value="ECO:0007669"/>
    <property type="project" value="UniProtKB-KW"/>
</dbReference>
<dbReference type="SUPFAM" id="SSF52540">
    <property type="entry name" value="P-loop containing nucleoside triphosphate hydrolases"/>
    <property type="match status" value="1"/>
</dbReference>
<evidence type="ECO:0000256" key="4">
    <source>
        <dbReference type="ARBA" id="ARBA00022840"/>
    </source>
</evidence>
<evidence type="ECO:0000259" key="5">
    <source>
        <dbReference type="PROSITE" id="PS50893"/>
    </source>
</evidence>
<dbReference type="InterPro" id="IPR017911">
    <property type="entry name" value="MacB-like_ATP-bd"/>
</dbReference>
<comment type="caution">
    <text evidence="6">The sequence shown here is derived from an EMBL/GenBank/DDBJ whole genome shotgun (WGS) entry which is preliminary data.</text>
</comment>
<dbReference type="CDD" id="cd03255">
    <property type="entry name" value="ABC_MJ0796_LolCDE_FtsE"/>
    <property type="match status" value="1"/>
</dbReference>
<gene>
    <name evidence="6" type="ORF">AZF04_08165</name>
</gene>
<dbReference type="GO" id="GO:0016887">
    <property type="term" value="F:ATP hydrolysis activity"/>
    <property type="evidence" value="ECO:0007669"/>
    <property type="project" value="InterPro"/>
</dbReference>
<dbReference type="RefSeq" id="WP_061949284.1">
    <property type="nucleotide sequence ID" value="NZ_LTAO01000023.1"/>
</dbReference>
<keyword evidence="3" id="KW-0547">Nucleotide-binding</keyword>
<dbReference type="AlphaFoldDB" id="A0A162DFS1"/>
<protein>
    <submittedName>
        <fullName evidence="6">ABC transporter ATP-binding protein</fullName>
    </submittedName>
</protein>
<evidence type="ECO:0000313" key="6">
    <source>
        <dbReference type="EMBL" id="KYG29486.1"/>
    </source>
</evidence>
<evidence type="ECO:0000256" key="1">
    <source>
        <dbReference type="ARBA" id="ARBA00005417"/>
    </source>
</evidence>
<dbReference type="Proteomes" id="UP000075806">
    <property type="component" value="Unassembled WGS sequence"/>
</dbReference>
<comment type="similarity">
    <text evidence="1">Belongs to the ABC transporter superfamily.</text>
</comment>
<proteinExistence type="inferred from homology"/>
<keyword evidence="4 6" id="KW-0067">ATP-binding</keyword>
<sequence length="253" mass="28106">MKTIIEATNLSKHYGMKERQLALNTINLKIETGEFVSVMGPSGSGKTTLLHHLSGMEKIMKGSVKINGKELSTLSEKRLAELRLHQLGFVFQHIHLLKNLNLFDNILLPAYLAKKESKKQIHLQALELMEKTGISKLANHNITEASGGQLQRVAICRALINSPTILFGDEPTGALNSAAAENIMDIFTMINEEDTTIVLVTHDSKVAAKTERVLFMLDGKIVAEKYLGKYSRGSGHLKEREEALTKWLKTIGF</sequence>
<feature type="domain" description="ABC transporter" evidence="5">
    <location>
        <begin position="5"/>
        <end position="243"/>
    </location>
</feature>
<keyword evidence="7" id="KW-1185">Reference proteome</keyword>
<evidence type="ECO:0000256" key="2">
    <source>
        <dbReference type="ARBA" id="ARBA00022448"/>
    </source>
</evidence>
<dbReference type="InterPro" id="IPR027417">
    <property type="entry name" value="P-loop_NTPase"/>
</dbReference>
<evidence type="ECO:0000313" key="7">
    <source>
        <dbReference type="Proteomes" id="UP000075806"/>
    </source>
</evidence>
<dbReference type="GO" id="GO:0098796">
    <property type="term" value="C:membrane protein complex"/>
    <property type="evidence" value="ECO:0007669"/>
    <property type="project" value="UniProtKB-ARBA"/>
</dbReference>
<dbReference type="STRING" id="519424.AZF04_08165"/>
<dbReference type="EMBL" id="LTAO01000023">
    <property type="protein sequence ID" value="KYG29486.1"/>
    <property type="molecule type" value="Genomic_DNA"/>
</dbReference>
<evidence type="ECO:0000256" key="3">
    <source>
        <dbReference type="ARBA" id="ARBA00022741"/>
    </source>
</evidence>
<dbReference type="PANTHER" id="PTHR42798:SF7">
    <property type="entry name" value="ALPHA-D-RIBOSE 1-METHYLPHOSPHONATE 5-TRIPHOSPHATE SYNTHASE SUBUNIT PHNL"/>
    <property type="match status" value="1"/>
</dbReference>
<dbReference type="OrthoDB" id="9791546at2"/>
<dbReference type="SMART" id="SM00382">
    <property type="entry name" value="AAA"/>
    <property type="match status" value="1"/>
</dbReference>
<accession>A0A162DFS1</accession>
<dbReference type="Gene3D" id="3.40.50.300">
    <property type="entry name" value="P-loop containing nucleotide triphosphate hydrolases"/>
    <property type="match status" value="1"/>
</dbReference>
<dbReference type="PROSITE" id="PS50893">
    <property type="entry name" value="ABC_TRANSPORTER_2"/>
    <property type="match status" value="1"/>
</dbReference>
<dbReference type="GO" id="GO:0022857">
    <property type="term" value="F:transmembrane transporter activity"/>
    <property type="evidence" value="ECO:0007669"/>
    <property type="project" value="UniProtKB-ARBA"/>
</dbReference>
<dbReference type="InterPro" id="IPR003593">
    <property type="entry name" value="AAA+_ATPase"/>
</dbReference>
<organism evidence="6 7">
    <name type="scientific">Alkalihalobacillus trypoxylicola</name>
    <dbReference type="NCBI Taxonomy" id="519424"/>
    <lineage>
        <taxon>Bacteria</taxon>
        <taxon>Bacillati</taxon>
        <taxon>Bacillota</taxon>
        <taxon>Bacilli</taxon>
        <taxon>Bacillales</taxon>
        <taxon>Bacillaceae</taxon>
        <taxon>Alkalihalobacillus</taxon>
    </lineage>
</organism>
<name>A0A162DFS1_9BACI</name>
<dbReference type="Pfam" id="PF00005">
    <property type="entry name" value="ABC_tran"/>
    <property type="match status" value="1"/>
</dbReference>
<reference evidence="6" key="1">
    <citation type="submission" date="2016-02" db="EMBL/GenBank/DDBJ databases">
        <title>Genome sequence of Bacillus trypoxylicola KCTC 13244(T).</title>
        <authorList>
            <person name="Jeong H."/>
            <person name="Park S.-H."/>
            <person name="Choi S.-K."/>
        </authorList>
    </citation>
    <scope>NUCLEOTIDE SEQUENCE [LARGE SCALE GENOMIC DNA]</scope>
    <source>
        <strain evidence="6">KCTC 13244</strain>
    </source>
</reference>
<dbReference type="FunFam" id="3.40.50.300:FF:000032">
    <property type="entry name" value="Export ABC transporter ATP-binding protein"/>
    <property type="match status" value="1"/>
</dbReference>
<dbReference type="PANTHER" id="PTHR42798">
    <property type="entry name" value="LIPOPROTEIN-RELEASING SYSTEM ATP-BINDING PROTEIN LOLD"/>
    <property type="match status" value="1"/>
</dbReference>